<reference evidence="1 2" key="1">
    <citation type="submission" date="2019-11" db="EMBL/GenBank/DDBJ databases">
        <authorList>
            <person name="Cheng Q."/>
            <person name="Yang Z."/>
        </authorList>
    </citation>
    <scope>NUCLEOTIDE SEQUENCE [LARGE SCALE GENOMIC DNA]</scope>
    <source>
        <strain evidence="1 2">HX-22-1</strain>
    </source>
</reference>
<name>A0A7K0FNF6_9SPHI</name>
<gene>
    <name evidence="1" type="ORF">GJJ64_07145</name>
</gene>
<organism evidence="1 2">
    <name type="scientific">Pedobacter puniceum</name>
    <dbReference type="NCBI Taxonomy" id="2666136"/>
    <lineage>
        <taxon>Bacteria</taxon>
        <taxon>Pseudomonadati</taxon>
        <taxon>Bacteroidota</taxon>
        <taxon>Sphingobacteriia</taxon>
        <taxon>Sphingobacteriales</taxon>
        <taxon>Sphingobacteriaceae</taxon>
        <taxon>Pedobacter</taxon>
    </lineage>
</organism>
<protein>
    <recommendedName>
        <fullName evidence="3">TerB family tellurite resistance protein</fullName>
    </recommendedName>
</protein>
<dbReference type="EMBL" id="WKJI01000002">
    <property type="protein sequence ID" value="MRX46955.1"/>
    <property type="molecule type" value="Genomic_DNA"/>
</dbReference>
<evidence type="ECO:0008006" key="3">
    <source>
        <dbReference type="Google" id="ProtNLM"/>
    </source>
</evidence>
<accession>A0A7K0FNF6</accession>
<keyword evidence="2" id="KW-1185">Reference proteome</keyword>
<evidence type="ECO:0000313" key="2">
    <source>
        <dbReference type="Proteomes" id="UP000462931"/>
    </source>
</evidence>
<proteinExistence type="predicted"/>
<evidence type="ECO:0000313" key="1">
    <source>
        <dbReference type="EMBL" id="MRX46955.1"/>
    </source>
</evidence>
<sequence>MKHLIIVVLGSLLFYQLKAQSFNEFFKQKETQREYLLQQIIALKTYGNYLRRGYDIAHDGLGFIKQFKNGEFILHQDYYESLRTINPVLAKNHKVKEITDSHHKISLHFSRINNDSLSGQEWPYINNVMSIVLKESTRSLSDLKMIVTSGNLQANDNQRLKMINKLYKEMNERLNFCKSFVSDVKIFQNLRKQEEVTLNNSLRLFNLTK</sequence>
<dbReference type="RefSeq" id="WP_154287037.1">
    <property type="nucleotide sequence ID" value="NZ_WKJI01000002.1"/>
</dbReference>
<dbReference type="Proteomes" id="UP000462931">
    <property type="component" value="Unassembled WGS sequence"/>
</dbReference>
<dbReference type="AlphaFoldDB" id="A0A7K0FNF6"/>
<comment type="caution">
    <text evidence="1">The sequence shown here is derived from an EMBL/GenBank/DDBJ whole genome shotgun (WGS) entry which is preliminary data.</text>
</comment>